<dbReference type="SUPFAM" id="SSF63829">
    <property type="entry name" value="Calcium-dependent phosphotriesterase"/>
    <property type="match status" value="1"/>
</dbReference>
<dbReference type="GO" id="GO:0004341">
    <property type="term" value="F:gluconolactonase activity"/>
    <property type="evidence" value="ECO:0007669"/>
    <property type="project" value="TreeGrafter"/>
</dbReference>
<dbReference type="Gene3D" id="2.120.10.30">
    <property type="entry name" value="TolB, C-terminal domain"/>
    <property type="match status" value="1"/>
</dbReference>
<reference evidence="3" key="1">
    <citation type="journal article" date="2015" name="Nature">
        <title>Complex archaea that bridge the gap between prokaryotes and eukaryotes.</title>
        <authorList>
            <person name="Spang A."/>
            <person name="Saw J.H."/>
            <person name="Jorgensen S.L."/>
            <person name="Zaremba-Niedzwiedzka K."/>
            <person name="Martijn J."/>
            <person name="Lind A.E."/>
            <person name="van Eijk R."/>
            <person name="Schleper C."/>
            <person name="Guy L."/>
            <person name="Ettema T.J."/>
        </authorList>
    </citation>
    <scope>NUCLEOTIDE SEQUENCE</scope>
</reference>
<evidence type="ECO:0000259" key="2">
    <source>
        <dbReference type="Pfam" id="PF08450"/>
    </source>
</evidence>
<comment type="similarity">
    <text evidence="1">Belongs to the SMP-30/CGR1 family.</text>
</comment>
<dbReference type="EMBL" id="LAZR01000118">
    <property type="protein sequence ID" value="KKN89510.1"/>
    <property type="molecule type" value="Genomic_DNA"/>
</dbReference>
<sequence length="294" mass="31732">MTDADISVSLYCDIACQLGEGPTYDPATGTAWWFDIEGRSLLEKGGDAADATAHPLPFMASALAVIDTERQLMAAEDGLYIRETATGRLSLHRPLEADNAATRSNDGRVHPSGALWIGTMGKAHEKGAGAIYWYRGGELRTLYSNVTIPNAICFSPDGRLAYFTDTAINRLMRVEVDPQTGLPTAEPTLFFDQRGGKGGLDGAICDADGVIWNARWGNGTVDAYSPDGTRLRTIAINARQVTCPCFIGPKLDRMIVTSAWSGLSEKARLNDPDAGKTFLIDLPVRGRPEPKVLL</sequence>
<evidence type="ECO:0000256" key="1">
    <source>
        <dbReference type="ARBA" id="ARBA00008853"/>
    </source>
</evidence>
<dbReference type="InterPro" id="IPR011042">
    <property type="entry name" value="6-blade_b-propeller_TolB-like"/>
</dbReference>
<name>A0A0F9U8G1_9ZZZZ</name>
<dbReference type="InterPro" id="IPR013658">
    <property type="entry name" value="SGL"/>
</dbReference>
<comment type="caution">
    <text evidence="3">The sequence shown here is derived from an EMBL/GenBank/DDBJ whole genome shotgun (WGS) entry which is preliminary data.</text>
</comment>
<protein>
    <recommendedName>
        <fullName evidence="2">SMP-30/Gluconolactonase/LRE-like region domain-containing protein</fullName>
    </recommendedName>
</protein>
<dbReference type="Pfam" id="PF08450">
    <property type="entry name" value="SGL"/>
    <property type="match status" value="1"/>
</dbReference>
<organism evidence="3">
    <name type="scientific">marine sediment metagenome</name>
    <dbReference type="NCBI Taxonomy" id="412755"/>
    <lineage>
        <taxon>unclassified sequences</taxon>
        <taxon>metagenomes</taxon>
        <taxon>ecological metagenomes</taxon>
    </lineage>
</organism>
<evidence type="ECO:0000313" key="3">
    <source>
        <dbReference type="EMBL" id="KKN89510.1"/>
    </source>
</evidence>
<proteinExistence type="inferred from homology"/>
<dbReference type="GO" id="GO:0005509">
    <property type="term" value="F:calcium ion binding"/>
    <property type="evidence" value="ECO:0007669"/>
    <property type="project" value="TreeGrafter"/>
</dbReference>
<gene>
    <name evidence="3" type="ORF">LCGC14_0238410</name>
</gene>
<feature type="domain" description="SMP-30/Gluconolactonase/LRE-like region" evidence="2">
    <location>
        <begin position="18"/>
        <end position="259"/>
    </location>
</feature>
<dbReference type="PANTHER" id="PTHR10907">
    <property type="entry name" value="REGUCALCIN"/>
    <property type="match status" value="1"/>
</dbReference>
<dbReference type="PRINTS" id="PR01790">
    <property type="entry name" value="SMP30FAMILY"/>
</dbReference>
<dbReference type="InterPro" id="IPR005511">
    <property type="entry name" value="SMP-30"/>
</dbReference>
<accession>A0A0F9U8G1</accession>
<dbReference type="AlphaFoldDB" id="A0A0F9U8G1"/>
<dbReference type="GO" id="GO:0019853">
    <property type="term" value="P:L-ascorbic acid biosynthetic process"/>
    <property type="evidence" value="ECO:0007669"/>
    <property type="project" value="TreeGrafter"/>
</dbReference>
<dbReference type="PANTHER" id="PTHR10907:SF47">
    <property type="entry name" value="REGUCALCIN"/>
    <property type="match status" value="1"/>
</dbReference>